<keyword evidence="2" id="KW-0009">Actin-binding</keyword>
<dbReference type="PROSITE" id="PS50021">
    <property type="entry name" value="CH"/>
    <property type="match status" value="2"/>
</dbReference>
<dbReference type="Proteomes" id="UP000821866">
    <property type="component" value="Chromosome 4"/>
</dbReference>
<name>A0A9J6E0Z7_RHIMP</name>
<dbReference type="PANTHER" id="PTHR11915">
    <property type="entry name" value="SPECTRIN/FILAMIN RELATED CYTOSKELETAL PROTEIN"/>
    <property type="match status" value="1"/>
</dbReference>
<dbReference type="InterPro" id="IPR036872">
    <property type="entry name" value="CH_dom_sf"/>
</dbReference>
<accession>A0A9J6E0Z7</accession>
<dbReference type="PROSITE" id="PS00020">
    <property type="entry name" value="ACTININ_2"/>
    <property type="match status" value="1"/>
</dbReference>
<sequence>MTTDISVGLRWDPSTTNAQEMDDYDYDGGNSSSRLFERSRIKALAEEREMVQRKTFCKWVNSHLVRANCRITDLTTDMRDGKMLIKLLEILSGEKLQKPTKGKMKIHCLENVDKALTFLKEQRVHLENLGSHDIVDGNSRLTLGLIWTIILRFQIQDITIEQVDNQETKSAKDALLLWCQMKTAGYPNVNVRNFTTSWRDGLAFNALIHKHSTTNCHASNAIYNLNNAFTTAEQKLGLTRLLDPEDVFVDNPD</sequence>
<gene>
    <name evidence="4" type="ORF">HPB51_014186</name>
</gene>
<evidence type="ECO:0000313" key="4">
    <source>
        <dbReference type="EMBL" id="KAH8028231.1"/>
    </source>
</evidence>
<dbReference type="InterPro" id="IPR001715">
    <property type="entry name" value="CH_dom"/>
</dbReference>
<reference evidence="4" key="1">
    <citation type="journal article" date="2020" name="Cell">
        <title>Large-Scale Comparative Analyses of Tick Genomes Elucidate Their Genetic Diversity and Vector Capacities.</title>
        <authorList>
            <consortium name="Tick Genome and Microbiome Consortium (TIGMIC)"/>
            <person name="Jia N."/>
            <person name="Wang J."/>
            <person name="Shi W."/>
            <person name="Du L."/>
            <person name="Sun Y."/>
            <person name="Zhan W."/>
            <person name="Jiang J.F."/>
            <person name="Wang Q."/>
            <person name="Zhang B."/>
            <person name="Ji P."/>
            <person name="Bell-Sakyi L."/>
            <person name="Cui X.M."/>
            <person name="Yuan T.T."/>
            <person name="Jiang B.G."/>
            <person name="Yang W.F."/>
            <person name="Lam T.T."/>
            <person name="Chang Q.C."/>
            <person name="Ding S.J."/>
            <person name="Wang X.J."/>
            <person name="Zhu J.G."/>
            <person name="Ruan X.D."/>
            <person name="Zhao L."/>
            <person name="Wei J.T."/>
            <person name="Ye R.Z."/>
            <person name="Que T.C."/>
            <person name="Du C.H."/>
            <person name="Zhou Y.H."/>
            <person name="Cheng J.X."/>
            <person name="Dai P.F."/>
            <person name="Guo W.B."/>
            <person name="Han X.H."/>
            <person name="Huang E.J."/>
            <person name="Li L.F."/>
            <person name="Wei W."/>
            <person name="Gao Y.C."/>
            <person name="Liu J.Z."/>
            <person name="Shao H.Z."/>
            <person name="Wang X."/>
            <person name="Wang C.C."/>
            <person name="Yang T.C."/>
            <person name="Huo Q.B."/>
            <person name="Li W."/>
            <person name="Chen H.Y."/>
            <person name="Chen S.E."/>
            <person name="Zhou L.G."/>
            <person name="Ni X.B."/>
            <person name="Tian J.H."/>
            <person name="Sheng Y."/>
            <person name="Liu T."/>
            <person name="Pan Y.S."/>
            <person name="Xia L.Y."/>
            <person name="Li J."/>
            <person name="Zhao F."/>
            <person name="Cao W.C."/>
        </authorList>
    </citation>
    <scope>NUCLEOTIDE SEQUENCE</scope>
    <source>
        <strain evidence="4">Rmic-2018</strain>
    </source>
</reference>
<keyword evidence="1" id="KW-0677">Repeat</keyword>
<keyword evidence="5" id="KW-1185">Reference proteome</keyword>
<dbReference type="VEuPathDB" id="VectorBase:LOC119166850"/>
<proteinExistence type="predicted"/>
<dbReference type="PROSITE" id="PS00019">
    <property type="entry name" value="ACTININ_1"/>
    <property type="match status" value="1"/>
</dbReference>
<evidence type="ECO:0000256" key="1">
    <source>
        <dbReference type="ARBA" id="ARBA00022737"/>
    </source>
</evidence>
<dbReference type="CDD" id="cd21246">
    <property type="entry name" value="CH_SPTB-like_rpt1"/>
    <property type="match status" value="1"/>
</dbReference>
<feature type="domain" description="Calponin-homology (CH)" evidence="3">
    <location>
        <begin position="169"/>
        <end position="253"/>
    </location>
</feature>
<dbReference type="GO" id="GO:0003779">
    <property type="term" value="F:actin binding"/>
    <property type="evidence" value="ECO:0007669"/>
    <property type="project" value="UniProtKB-KW"/>
</dbReference>
<reference evidence="4" key="2">
    <citation type="submission" date="2021-09" db="EMBL/GenBank/DDBJ databases">
        <authorList>
            <person name="Jia N."/>
            <person name="Wang J."/>
            <person name="Shi W."/>
            <person name="Du L."/>
            <person name="Sun Y."/>
            <person name="Zhan W."/>
            <person name="Jiang J."/>
            <person name="Wang Q."/>
            <person name="Zhang B."/>
            <person name="Ji P."/>
            <person name="Sakyi L.B."/>
            <person name="Cui X."/>
            <person name="Yuan T."/>
            <person name="Jiang B."/>
            <person name="Yang W."/>
            <person name="Lam T.T.-Y."/>
            <person name="Chang Q."/>
            <person name="Ding S."/>
            <person name="Wang X."/>
            <person name="Zhu J."/>
            <person name="Ruan X."/>
            <person name="Zhao L."/>
            <person name="Wei J."/>
            <person name="Que T."/>
            <person name="Du C."/>
            <person name="Cheng J."/>
            <person name="Dai P."/>
            <person name="Han X."/>
            <person name="Huang E."/>
            <person name="Gao Y."/>
            <person name="Liu J."/>
            <person name="Shao H."/>
            <person name="Ye R."/>
            <person name="Li L."/>
            <person name="Wei W."/>
            <person name="Wang X."/>
            <person name="Wang C."/>
            <person name="Huo Q."/>
            <person name="Li W."/>
            <person name="Guo W."/>
            <person name="Chen H."/>
            <person name="Chen S."/>
            <person name="Zhou L."/>
            <person name="Zhou L."/>
            <person name="Ni X."/>
            <person name="Tian J."/>
            <person name="Zhou Y."/>
            <person name="Sheng Y."/>
            <person name="Liu T."/>
            <person name="Pan Y."/>
            <person name="Xia L."/>
            <person name="Li J."/>
            <person name="Zhao F."/>
            <person name="Cao W."/>
        </authorList>
    </citation>
    <scope>NUCLEOTIDE SEQUENCE</scope>
    <source>
        <strain evidence="4">Rmic-2018</strain>
        <tissue evidence="4">Larvae</tissue>
    </source>
</reference>
<comment type="caution">
    <text evidence="4">The sequence shown here is derived from an EMBL/GenBank/DDBJ whole genome shotgun (WGS) entry which is preliminary data.</text>
</comment>
<dbReference type="EMBL" id="JABSTU010000006">
    <property type="protein sequence ID" value="KAH8028231.1"/>
    <property type="molecule type" value="Genomic_DNA"/>
</dbReference>
<dbReference type="Gene3D" id="1.10.418.10">
    <property type="entry name" value="Calponin-like domain"/>
    <property type="match status" value="2"/>
</dbReference>
<organism evidence="4 5">
    <name type="scientific">Rhipicephalus microplus</name>
    <name type="common">Cattle tick</name>
    <name type="synonym">Boophilus microplus</name>
    <dbReference type="NCBI Taxonomy" id="6941"/>
    <lineage>
        <taxon>Eukaryota</taxon>
        <taxon>Metazoa</taxon>
        <taxon>Ecdysozoa</taxon>
        <taxon>Arthropoda</taxon>
        <taxon>Chelicerata</taxon>
        <taxon>Arachnida</taxon>
        <taxon>Acari</taxon>
        <taxon>Parasitiformes</taxon>
        <taxon>Ixodida</taxon>
        <taxon>Ixodoidea</taxon>
        <taxon>Ixodidae</taxon>
        <taxon>Rhipicephalinae</taxon>
        <taxon>Rhipicephalus</taxon>
        <taxon>Boophilus</taxon>
    </lineage>
</organism>
<dbReference type="Pfam" id="PF00307">
    <property type="entry name" value="CH"/>
    <property type="match status" value="2"/>
</dbReference>
<dbReference type="AlphaFoldDB" id="A0A9J6E0Z7"/>
<dbReference type="SUPFAM" id="SSF47576">
    <property type="entry name" value="Calponin-homology domain, CH-domain"/>
    <property type="match status" value="1"/>
</dbReference>
<feature type="domain" description="Calponin-homology (CH)" evidence="3">
    <location>
        <begin position="50"/>
        <end position="154"/>
    </location>
</feature>
<dbReference type="InterPro" id="IPR001589">
    <property type="entry name" value="Actinin_actin-bd_CS"/>
</dbReference>
<dbReference type="FunFam" id="1.10.418.10:FF:000004">
    <property type="entry name" value="Spectrin beta chain"/>
    <property type="match status" value="1"/>
</dbReference>
<evidence type="ECO:0000313" key="5">
    <source>
        <dbReference type="Proteomes" id="UP000821866"/>
    </source>
</evidence>
<evidence type="ECO:0000256" key="2">
    <source>
        <dbReference type="ARBA" id="ARBA00023203"/>
    </source>
</evidence>
<evidence type="ECO:0000259" key="3">
    <source>
        <dbReference type="PROSITE" id="PS50021"/>
    </source>
</evidence>
<protein>
    <recommendedName>
        <fullName evidence="3">Calponin-homology (CH) domain-containing protein</fullName>
    </recommendedName>
</protein>
<dbReference type="SMART" id="SM00033">
    <property type="entry name" value="CH"/>
    <property type="match status" value="2"/>
</dbReference>